<dbReference type="EMBL" id="JAERRF010000007">
    <property type="protein sequence ID" value="MBL1097933.1"/>
    <property type="molecule type" value="Genomic_DNA"/>
</dbReference>
<organism evidence="1 2">
    <name type="scientific">Streptomyces coffeae</name>
    <dbReference type="NCBI Taxonomy" id="621382"/>
    <lineage>
        <taxon>Bacteria</taxon>
        <taxon>Bacillati</taxon>
        <taxon>Actinomycetota</taxon>
        <taxon>Actinomycetes</taxon>
        <taxon>Kitasatosporales</taxon>
        <taxon>Streptomycetaceae</taxon>
        <taxon>Streptomyces</taxon>
    </lineage>
</organism>
<dbReference type="Proteomes" id="UP000634229">
    <property type="component" value="Unassembled WGS sequence"/>
</dbReference>
<proteinExistence type="predicted"/>
<keyword evidence="2" id="KW-1185">Reference proteome</keyword>
<comment type="caution">
    <text evidence="1">The sequence shown here is derived from an EMBL/GenBank/DDBJ whole genome shotgun (WGS) entry which is preliminary data.</text>
</comment>
<protein>
    <recommendedName>
        <fullName evidence="3">HPr kinase/phosphorylase C-terminal domain-containing protein</fullName>
    </recommendedName>
</protein>
<evidence type="ECO:0000313" key="2">
    <source>
        <dbReference type="Proteomes" id="UP000634229"/>
    </source>
</evidence>
<dbReference type="Gene3D" id="3.40.50.300">
    <property type="entry name" value="P-loop containing nucleotide triphosphate hydrolases"/>
    <property type="match status" value="1"/>
</dbReference>
<name>A0ABS1NCZ3_9ACTN</name>
<evidence type="ECO:0000313" key="1">
    <source>
        <dbReference type="EMBL" id="MBL1097933.1"/>
    </source>
</evidence>
<gene>
    <name evidence="1" type="ORF">JK363_14870</name>
</gene>
<accession>A0ABS1NCZ3</accession>
<dbReference type="InterPro" id="IPR027417">
    <property type="entry name" value="P-loop_NTPase"/>
</dbReference>
<evidence type="ECO:0008006" key="3">
    <source>
        <dbReference type="Google" id="ProtNLM"/>
    </source>
</evidence>
<dbReference type="RefSeq" id="WP_201875342.1">
    <property type="nucleotide sequence ID" value="NZ_JAERRF010000007.1"/>
</dbReference>
<dbReference type="SUPFAM" id="SSF53795">
    <property type="entry name" value="PEP carboxykinase-like"/>
    <property type="match status" value="1"/>
</dbReference>
<sequence>MSSPSRLAELTGPPATERRESCAGWWYDCHRREDGAFVIVSGEGHEFTHALVTTDFRAWEIVAAQEHELGLVVTRTIRELVREHFVGRGALMLHGAAAVMPDGTGLVLAGLSGAGKTSTAVQIARAGGYCVATDRSLLLAGAAGWTVIGLPLSTRLTREAALGLGIAPDERDTLIRHGEAAVRRPDPKGKLSLSNGEMHRLAGVEFAASTRIDQLVVLENTGTPRPLSRPLPAARAVTALAEHVLVPDTAYRSRWLSADPSPEPADDPTGRLRALAAAVPARHGVWTPATYGRDTLTAWLTTSADDTTETTGVRL</sequence>
<reference evidence="1 2" key="1">
    <citation type="submission" date="2021-01" db="EMBL/GenBank/DDBJ databases">
        <title>WGS of actinomycetes isolated from Thailand.</title>
        <authorList>
            <person name="Thawai C."/>
        </authorList>
    </citation>
    <scope>NUCLEOTIDE SEQUENCE [LARGE SCALE GENOMIC DNA]</scope>
    <source>
        <strain evidence="1 2">CA1R205</strain>
    </source>
</reference>